<evidence type="ECO:0000256" key="1">
    <source>
        <dbReference type="ARBA" id="ARBA00004365"/>
    </source>
</evidence>
<dbReference type="HOGENOM" id="CLU_012762_1_1_11"/>
<sequence>MGSTFSSLNAGLTGLYAAQRLIEVSGQNINNMNTPGYTRQRVEQRALGIGSEPSVFAGSVPQGGGVEITRIRRLDDFFLDAKLRLETGRAAGTKETSAAWKGIESAMDELGRMSVSDSMRTFFKSWGDVNNNSDNRGARASTLGAAEALVTNIKTGYTHINDLWKNGREQLDALVADLNTTMDSVQKLNDRIRKTTVSGGNASGAVNHLKDERDQLIMHISKLTGATVRQGYSVYTKENAPHPSMIGQAYEDGTVEVMLGGNSLVGKDYVNHFEVEGARDMAGIDAAPRDKYKAAIDALKAGGKNTDTTFEYHGQKIQKYQAHVQRYEVGDKILNPDGSTKTLKSGDPEVGTKYVAFYDMEDVQKGTKKLKEAKVEKTEQGFTEFTFMKDEGPARLRWELGGHVVAIEDGTIGGLMQNLKPAQFPGVSGTIGSGGAWAETGKLYNDLATNLADEINGIHANNIAEGGTNNTKTLVTKETKFYKVDLTKPVNDRDRMQELTGETLKRIDFKTEEAYDTAVKQKVAKLEKDHQGSAIVYENVKEDGGDFFKFAATDNKLPAAMRLSVAVKDPQMIAAGQYINGVYDGSVSLALGNRQDAPTSAMNEWSKSVVDIGVHAKGADDKHTLAEQTRQIAEQQQKSQSSVDMNEEVINLIQGQHAYAGAARIMSTVNSMLEALINIGR</sequence>
<evidence type="ECO:0000259" key="8">
    <source>
        <dbReference type="Pfam" id="PF06429"/>
    </source>
</evidence>
<dbReference type="GO" id="GO:0005198">
    <property type="term" value="F:structural molecule activity"/>
    <property type="evidence" value="ECO:0007669"/>
    <property type="project" value="InterPro"/>
</dbReference>
<dbReference type="PRINTS" id="PR01005">
    <property type="entry name" value="FLGHOOKAP1"/>
</dbReference>
<evidence type="ECO:0000256" key="6">
    <source>
        <dbReference type="ARBA" id="ARBA00023143"/>
    </source>
</evidence>
<dbReference type="InterPro" id="IPR001444">
    <property type="entry name" value="Flag_bb_rod_N"/>
</dbReference>
<reference evidence="10 11" key="1">
    <citation type="submission" date="2010-12" db="EMBL/GenBank/DDBJ databases">
        <authorList>
            <person name="Muzny D."/>
            <person name="Qin X."/>
            <person name="Deng J."/>
            <person name="Jiang H."/>
            <person name="Liu Y."/>
            <person name="Qu J."/>
            <person name="Song X.-Z."/>
            <person name="Zhang L."/>
            <person name="Thornton R."/>
            <person name="Coyle M."/>
            <person name="Francisco L."/>
            <person name="Jackson L."/>
            <person name="Javaid M."/>
            <person name="Korchina V."/>
            <person name="Kovar C."/>
            <person name="Mata R."/>
            <person name="Mathew T."/>
            <person name="Ngo R."/>
            <person name="Nguyen L."/>
            <person name="Nguyen N."/>
            <person name="Okwuonu G."/>
            <person name="Ongeri F."/>
            <person name="Pham C."/>
            <person name="Simmons D."/>
            <person name="Wilczek-Boney K."/>
            <person name="Hale W."/>
            <person name="Jakkamsetti A."/>
            <person name="Pham P."/>
            <person name="Ruth R."/>
            <person name="San Lucas F."/>
            <person name="Warren J."/>
            <person name="Zhang J."/>
            <person name="Zhao Z."/>
            <person name="Zhou C."/>
            <person name="Zhu D."/>
            <person name="Lee S."/>
            <person name="Bess C."/>
            <person name="Blankenburg K."/>
            <person name="Forbes L."/>
            <person name="Fu Q."/>
            <person name="Gubbala S."/>
            <person name="Hirani K."/>
            <person name="Jayaseelan J.C."/>
            <person name="Lara F."/>
            <person name="Munidasa M."/>
            <person name="Palculict T."/>
            <person name="Patil S."/>
            <person name="Pu L.-L."/>
            <person name="Saada N."/>
            <person name="Tang L."/>
            <person name="Weissenberger G."/>
            <person name="Zhu Y."/>
            <person name="Hemphill L."/>
            <person name="Shang Y."/>
            <person name="Youmans B."/>
            <person name="Ayvaz T."/>
            <person name="Ross M."/>
            <person name="Santibanez J."/>
            <person name="Aqrawi P."/>
            <person name="Gross S."/>
            <person name="Joshi V."/>
            <person name="Fowler G."/>
            <person name="Nazareth L."/>
            <person name="Reid J."/>
            <person name="Worley K."/>
            <person name="Petrosino J."/>
            <person name="Highlander S."/>
            <person name="Gibbs R."/>
        </authorList>
    </citation>
    <scope>NUCLEOTIDE SEQUENCE [LARGE SCALE GENOMIC DNA]</scope>
    <source>
        <strain evidence="10 11">ATCC 51333</strain>
    </source>
</reference>
<keyword evidence="5" id="KW-0964">Secreted</keyword>
<dbReference type="InterPro" id="IPR053927">
    <property type="entry name" value="FlgK_helical"/>
</dbReference>
<dbReference type="EMBL" id="AEPY01000003">
    <property type="protein sequence ID" value="EFU80650.1"/>
    <property type="molecule type" value="Genomic_DNA"/>
</dbReference>
<feature type="domain" description="Flagellar hook-associated protein FlgK helical" evidence="9">
    <location>
        <begin position="103"/>
        <end position="321"/>
    </location>
</feature>
<dbReference type="SUPFAM" id="SSF64518">
    <property type="entry name" value="Phase 1 flagellin"/>
    <property type="match status" value="1"/>
</dbReference>
<dbReference type="Proteomes" id="UP000005573">
    <property type="component" value="Unassembled WGS sequence"/>
</dbReference>
<evidence type="ECO:0000313" key="11">
    <source>
        <dbReference type="Proteomes" id="UP000005573"/>
    </source>
</evidence>
<dbReference type="Pfam" id="PF06429">
    <property type="entry name" value="Flg_bbr_C"/>
    <property type="match status" value="1"/>
</dbReference>
<protein>
    <recommendedName>
        <fullName evidence="4">Flagellar hook-associated protein 1</fullName>
    </recommendedName>
</protein>
<evidence type="ECO:0000256" key="2">
    <source>
        <dbReference type="ARBA" id="ARBA00004613"/>
    </source>
</evidence>
<proteinExistence type="inferred from homology"/>
<dbReference type="Pfam" id="PF00460">
    <property type="entry name" value="Flg_bb_rod"/>
    <property type="match status" value="1"/>
</dbReference>
<dbReference type="PANTHER" id="PTHR30033:SF2">
    <property type="entry name" value="FLAGELLAR HOOK PROTEIN"/>
    <property type="match status" value="1"/>
</dbReference>
<evidence type="ECO:0000256" key="5">
    <source>
        <dbReference type="ARBA" id="ARBA00022525"/>
    </source>
</evidence>
<evidence type="ECO:0000256" key="4">
    <source>
        <dbReference type="ARBA" id="ARBA00016244"/>
    </source>
</evidence>
<keyword evidence="6" id="KW-0975">Bacterial flagellum</keyword>
<keyword evidence="10" id="KW-0282">Flagellum</keyword>
<dbReference type="GO" id="GO:0009424">
    <property type="term" value="C:bacterial-type flagellum hook"/>
    <property type="evidence" value="ECO:0007669"/>
    <property type="project" value="InterPro"/>
</dbReference>
<evidence type="ECO:0000256" key="3">
    <source>
        <dbReference type="ARBA" id="ARBA00009677"/>
    </source>
</evidence>
<feature type="domain" description="Flagellar basal body rod protein N-terminal" evidence="7">
    <location>
        <begin position="8"/>
        <end position="38"/>
    </location>
</feature>
<comment type="caution">
    <text evidence="10">The sequence shown here is derived from an EMBL/GenBank/DDBJ whole genome shotgun (WGS) entry which is preliminary data.</text>
</comment>
<feature type="domain" description="Flagellar basal-body/hook protein C-terminal" evidence="8">
    <location>
        <begin position="640"/>
        <end position="679"/>
    </location>
</feature>
<evidence type="ECO:0000259" key="9">
    <source>
        <dbReference type="Pfam" id="PF22638"/>
    </source>
</evidence>
<dbReference type="PANTHER" id="PTHR30033">
    <property type="entry name" value="FLAGELLAR HOOK-ASSOCIATED PROTEIN 1"/>
    <property type="match status" value="1"/>
</dbReference>
<accession>E6LX96</accession>
<comment type="subcellular location">
    <subcellularLocation>
        <location evidence="1">Bacterial flagellum</location>
    </subcellularLocation>
    <subcellularLocation>
        <location evidence="2">Secreted</location>
    </subcellularLocation>
</comment>
<evidence type="ECO:0000259" key="7">
    <source>
        <dbReference type="Pfam" id="PF00460"/>
    </source>
</evidence>
<dbReference type="InterPro" id="IPR002371">
    <property type="entry name" value="FlgK"/>
</dbReference>
<organism evidence="10 11">
    <name type="scientific">Mobiluncus curtisii ATCC 51333</name>
    <dbReference type="NCBI Taxonomy" id="887326"/>
    <lineage>
        <taxon>Bacteria</taxon>
        <taxon>Bacillati</taxon>
        <taxon>Actinomycetota</taxon>
        <taxon>Actinomycetes</taxon>
        <taxon>Actinomycetales</taxon>
        <taxon>Actinomycetaceae</taxon>
        <taxon>Mobiluncus</taxon>
    </lineage>
</organism>
<name>E6LX96_9ACTO</name>
<evidence type="ECO:0000313" key="10">
    <source>
        <dbReference type="EMBL" id="EFU80650.1"/>
    </source>
</evidence>
<keyword evidence="10" id="KW-0966">Cell projection</keyword>
<dbReference type="GO" id="GO:0044780">
    <property type="term" value="P:bacterial-type flagellum assembly"/>
    <property type="evidence" value="ECO:0007669"/>
    <property type="project" value="InterPro"/>
</dbReference>
<comment type="similarity">
    <text evidence="3">Belongs to the flagella basal body rod proteins family.</text>
</comment>
<dbReference type="AlphaFoldDB" id="E6LX96"/>
<gene>
    <name evidence="10" type="primary">flgK</name>
    <name evidence="10" type="ORF">HMPREF0388_0369</name>
</gene>
<dbReference type="InterPro" id="IPR010930">
    <property type="entry name" value="Flg_bb/hook_C_dom"/>
</dbReference>
<dbReference type="GO" id="GO:0005576">
    <property type="term" value="C:extracellular region"/>
    <property type="evidence" value="ECO:0007669"/>
    <property type="project" value="UniProtKB-SubCell"/>
</dbReference>
<dbReference type="RefSeq" id="WP_004008820.1">
    <property type="nucleotide sequence ID" value="NZ_GL622340.1"/>
</dbReference>
<keyword evidence="10" id="KW-0969">Cilium</keyword>
<dbReference type="Pfam" id="PF22638">
    <property type="entry name" value="FlgK_D1"/>
    <property type="match status" value="1"/>
</dbReference>